<dbReference type="InterPro" id="IPR027417">
    <property type="entry name" value="P-loop_NTPase"/>
</dbReference>
<dbReference type="PANTHER" id="PTHR24031">
    <property type="entry name" value="RNA HELICASE"/>
    <property type="match status" value="1"/>
</dbReference>
<dbReference type="EC" id="3.6.4.13" evidence="8"/>
<dbReference type="SMART" id="SM00487">
    <property type="entry name" value="DEXDc"/>
    <property type="match status" value="1"/>
</dbReference>
<dbReference type="Proteomes" id="UP001165289">
    <property type="component" value="Unassembled WGS sequence"/>
</dbReference>
<dbReference type="InterPro" id="IPR001650">
    <property type="entry name" value="Helicase_C-like"/>
</dbReference>
<evidence type="ECO:0000259" key="10">
    <source>
        <dbReference type="PROSITE" id="PS51192"/>
    </source>
</evidence>
<keyword evidence="4 7" id="KW-0067">ATP-binding</keyword>
<evidence type="ECO:0000256" key="4">
    <source>
        <dbReference type="ARBA" id="ARBA00022840"/>
    </source>
</evidence>
<dbReference type="InterPro" id="IPR000629">
    <property type="entry name" value="RNA-helicase_DEAD-box_CS"/>
</dbReference>
<keyword evidence="2 7" id="KW-0378">Hydrolase</keyword>
<dbReference type="PROSITE" id="PS51192">
    <property type="entry name" value="HELICASE_ATP_BIND_1"/>
    <property type="match status" value="1"/>
</dbReference>
<gene>
    <name evidence="13" type="ORF">LOD99_932</name>
</gene>
<dbReference type="AlphaFoldDB" id="A0AAV7K2P7"/>
<dbReference type="CDD" id="cd17941">
    <property type="entry name" value="DEADc_DDX10"/>
    <property type="match status" value="1"/>
</dbReference>
<evidence type="ECO:0000313" key="14">
    <source>
        <dbReference type="Proteomes" id="UP001165289"/>
    </source>
</evidence>
<dbReference type="Pfam" id="PF13959">
    <property type="entry name" value="CTE_SPB4"/>
    <property type="match status" value="1"/>
</dbReference>
<dbReference type="SMART" id="SM01178">
    <property type="entry name" value="DUF4217"/>
    <property type="match status" value="1"/>
</dbReference>
<comment type="catalytic activity">
    <reaction evidence="8">
        <text>ATP + H2O = ADP + phosphate + H(+)</text>
        <dbReference type="Rhea" id="RHEA:13065"/>
        <dbReference type="ChEBI" id="CHEBI:15377"/>
        <dbReference type="ChEBI" id="CHEBI:15378"/>
        <dbReference type="ChEBI" id="CHEBI:30616"/>
        <dbReference type="ChEBI" id="CHEBI:43474"/>
        <dbReference type="ChEBI" id="CHEBI:456216"/>
        <dbReference type="EC" id="3.6.4.13"/>
    </reaction>
</comment>
<evidence type="ECO:0000256" key="5">
    <source>
        <dbReference type="ARBA" id="ARBA00022884"/>
    </source>
</evidence>
<comment type="caution">
    <text evidence="13">The sequence shown here is derived from an EMBL/GenBank/DDBJ whole genome shotgun (WGS) entry which is preliminary data.</text>
</comment>
<organism evidence="13 14">
    <name type="scientific">Oopsacas minuta</name>
    <dbReference type="NCBI Taxonomy" id="111878"/>
    <lineage>
        <taxon>Eukaryota</taxon>
        <taxon>Metazoa</taxon>
        <taxon>Porifera</taxon>
        <taxon>Hexactinellida</taxon>
        <taxon>Hexasterophora</taxon>
        <taxon>Lyssacinosida</taxon>
        <taxon>Leucopsacidae</taxon>
        <taxon>Oopsacas</taxon>
    </lineage>
</organism>
<dbReference type="GO" id="GO:0016787">
    <property type="term" value="F:hydrolase activity"/>
    <property type="evidence" value="ECO:0007669"/>
    <property type="project" value="UniProtKB-KW"/>
</dbReference>
<dbReference type="GO" id="GO:0003724">
    <property type="term" value="F:RNA helicase activity"/>
    <property type="evidence" value="ECO:0007669"/>
    <property type="project" value="UniProtKB-EC"/>
</dbReference>
<dbReference type="Pfam" id="PF00270">
    <property type="entry name" value="DEAD"/>
    <property type="match status" value="1"/>
</dbReference>
<evidence type="ECO:0000259" key="11">
    <source>
        <dbReference type="PROSITE" id="PS51194"/>
    </source>
</evidence>
<keyword evidence="5 8" id="KW-0694">RNA-binding</keyword>
<keyword evidence="1 7" id="KW-0547">Nucleotide-binding</keyword>
<dbReference type="InterPro" id="IPR014014">
    <property type="entry name" value="RNA_helicase_DEAD_Q_motif"/>
</dbReference>
<dbReference type="InterPro" id="IPR014001">
    <property type="entry name" value="Helicase_ATP-bd"/>
</dbReference>
<dbReference type="InterPro" id="IPR025313">
    <property type="entry name" value="SPB4-like_CTE"/>
</dbReference>
<evidence type="ECO:0000256" key="6">
    <source>
        <dbReference type="PROSITE-ProRule" id="PRU00552"/>
    </source>
</evidence>
<feature type="region of interest" description="Disordered" evidence="9">
    <location>
        <begin position="1"/>
        <end position="20"/>
    </location>
</feature>
<evidence type="ECO:0000256" key="8">
    <source>
        <dbReference type="RuleBase" id="RU365068"/>
    </source>
</evidence>
<feature type="domain" description="Helicase C-terminal" evidence="11">
    <location>
        <begin position="282"/>
        <end position="430"/>
    </location>
</feature>
<dbReference type="CDD" id="cd18787">
    <property type="entry name" value="SF2_C_DEAD"/>
    <property type="match status" value="1"/>
</dbReference>
<evidence type="ECO:0000313" key="13">
    <source>
        <dbReference type="EMBL" id="KAI6654536.1"/>
    </source>
</evidence>
<evidence type="ECO:0000259" key="12">
    <source>
        <dbReference type="PROSITE" id="PS51195"/>
    </source>
</evidence>
<comment type="similarity">
    <text evidence="7">Belongs to the DEAD box helicase family.</text>
</comment>
<evidence type="ECO:0000256" key="3">
    <source>
        <dbReference type="ARBA" id="ARBA00022806"/>
    </source>
</evidence>
<evidence type="ECO:0000256" key="2">
    <source>
        <dbReference type="ARBA" id="ARBA00022801"/>
    </source>
</evidence>
<sequence>MYKKKYIRGQTKPKRSFQKASHLRKSRWAKERAAIDKVQQSIQELKPQSITSFRQIPLSSLTQEGLTSSGFSAPTDIQRETLPIALRSGDILGTAKTGSGKTLAFVIPVLECLWREQWGAVDGVGGIVISPTRELAFQTFEVLRKVGVKHELSAGLIIGGKNISEEQDRICATNILICTPGRLLQHMDETPAFDCSNLKILVLDEADRILDLGFKDTLDSILENLPASRQTLLFSATFNKSVHNLARLSLNNPDYVSVHAADLQATPSNLTQSYVICSLEHKLDLLFSFIKAHLKSKVLVFISTCKQVRFVYETFRRMRPGIPLLALFGRMNQTRRMCVYQSFFQRDSAILFATDIAARGLDFPKVNWVFQLDCPPNTDEYIHRVGRTARYHSGGQALLVLLPSENKFIELLENNRLSLTQIKPNRAHLFSISERLSYFCAEDSSIKYWAQRAYVNYIKSVAKESNKQVFDITQIPLEKFSHAIGLPITPRVRYLNKVISTKQESNIQVNEDREESVSDETAVPQVLLHIKRKLSEVFDDSEELDLALVPKKRKVTSQIAISKKLLKKNIRLNSKLVFDEEGNVLEAIKYGKKIDASELIGSKDKKKKFKPGLDLSEARQSLDDQLEGDKERDHERVTAKHRMIKQKLKKSKVRKLSPGIEARLRDSDYSQSDTESTPARDESNEVTVDLTDIEDTILATIGHTP</sequence>
<evidence type="ECO:0000256" key="9">
    <source>
        <dbReference type="SAM" id="MobiDB-lite"/>
    </source>
</evidence>
<dbReference type="Gene3D" id="3.40.50.300">
    <property type="entry name" value="P-loop containing nucleotide triphosphate hydrolases"/>
    <property type="match status" value="2"/>
</dbReference>
<dbReference type="PROSITE" id="PS00039">
    <property type="entry name" value="DEAD_ATP_HELICASE"/>
    <property type="match status" value="1"/>
</dbReference>
<dbReference type="PROSITE" id="PS51194">
    <property type="entry name" value="HELICASE_CTER"/>
    <property type="match status" value="1"/>
</dbReference>
<dbReference type="InterPro" id="IPR011545">
    <property type="entry name" value="DEAD/DEAH_box_helicase_dom"/>
</dbReference>
<evidence type="ECO:0000256" key="7">
    <source>
        <dbReference type="RuleBase" id="RU000492"/>
    </source>
</evidence>
<feature type="domain" description="DEAD-box RNA helicase Q" evidence="12">
    <location>
        <begin position="51"/>
        <end position="79"/>
    </location>
</feature>
<dbReference type="EMBL" id="JAKMXF010000222">
    <property type="protein sequence ID" value="KAI6654536.1"/>
    <property type="molecule type" value="Genomic_DNA"/>
</dbReference>
<dbReference type="Pfam" id="PF00271">
    <property type="entry name" value="Helicase_C"/>
    <property type="match status" value="1"/>
</dbReference>
<keyword evidence="14" id="KW-1185">Reference proteome</keyword>
<proteinExistence type="inferred from homology"/>
<keyword evidence="3 7" id="KW-0347">Helicase</keyword>
<accession>A0AAV7K2P7</accession>
<evidence type="ECO:0000256" key="1">
    <source>
        <dbReference type="ARBA" id="ARBA00022741"/>
    </source>
</evidence>
<protein>
    <recommendedName>
        <fullName evidence="8">ATP-dependent RNA helicase</fullName>
        <ecNumber evidence="8">3.6.4.13</ecNumber>
    </recommendedName>
</protein>
<name>A0AAV7K2P7_9METZ</name>
<feature type="region of interest" description="Disordered" evidence="9">
    <location>
        <begin position="620"/>
        <end position="689"/>
    </location>
</feature>
<feature type="short sequence motif" description="Q motif" evidence="6">
    <location>
        <begin position="51"/>
        <end position="79"/>
    </location>
</feature>
<comment type="function">
    <text evidence="8">RNA helicase.</text>
</comment>
<feature type="domain" description="Helicase ATP-binding" evidence="10">
    <location>
        <begin position="82"/>
        <end position="256"/>
    </location>
</feature>
<dbReference type="PROSITE" id="PS51195">
    <property type="entry name" value="Q_MOTIF"/>
    <property type="match status" value="1"/>
</dbReference>
<reference evidence="13 14" key="1">
    <citation type="journal article" date="2023" name="BMC Biol.">
        <title>The compact genome of the sponge Oopsacas minuta (Hexactinellida) is lacking key metazoan core genes.</title>
        <authorList>
            <person name="Santini S."/>
            <person name="Schenkelaars Q."/>
            <person name="Jourda C."/>
            <person name="Duchesne M."/>
            <person name="Belahbib H."/>
            <person name="Rocher C."/>
            <person name="Selva M."/>
            <person name="Riesgo A."/>
            <person name="Vervoort M."/>
            <person name="Leys S.P."/>
            <person name="Kodjabachian L."/>
            <person name="Le Bivic A."/>
            <person name="Borchiellini C."/>
            <person name="Claverie J.M."/>
            <person name="Renard E."/>
        </authorList>
    </citation>
    <scope>NUCLEOTIDE SEQUENCE [LARGE SCALE GENOMIC DNA]</scope>
    <source>
        <strain evidence="13">SPO-2</strain>
    </source>
</reference>
<dbReference type="SMART" id="SM00490">
    <property type="entry name" value="HELICc"/>
    <property type="match status" value="1"/>
</dbReference>
<dbReference type="GO" id="GO:0005524">
    <property type="term" value="F:ATP binding"/>
    <property type="evidence" value="ECO:0007669"/>
    <property type="project" value="UniProtKB-UniRule"/>
</dbReference>
<dbReference type="SUPFAM" id="SSF52540">
    <property type="entry name" value="P-loop containing nucleoside triphosphate hydrolases"/>
    <property type="match status" value="1"/>
</dbReference>
<dbReference type="GO" id="GO:0003723">
    <property type="term" value="F:RNA binding"/>
    <property type="evidence" value="ECO:0007669"/>
    <property type="project" value="UniProtKB-UniRule"/>
</dbReference>
<feature type="compositionally biased region" description="Basic and acidic residues" evidence="9">
    <location>
        <begin position="620"/>
        <end position="638"/>
    </location>
</feature>
<comment type="domain">
    <text evidence="8">The Q motif is unique to and characteristic of the DEAD box family of RNA helicases and controls ATP binding and hydrolysis.</text>
</comment>
<feature type="compositionally biased region" description="Basic residues" evidence="9">
    <location>
        <begin position="639"/>
        <end position="655"/>
    </location>
</feature>